<feature type="transmembrane region" description="Helical" evidence="1">
    <location>
        <begin position="64"/>
        <end position="86"/>
    </location>
</feature>
<keyword evidence="1" id="KW-0472">Membrane</keyword>
<feature type="transmembrane region" description="Helical" evidence="1">
    <location>
        <begin position="28"/>
        <end position="58"/>
    </location>
</feature>
<evidence type="ECO:0008006" key="4">
    <source>
        <dbReference type="Google" id="ProtNLM"/>
    </source>
</evidence>
<evidence type="ECO:0000313" key="3">
    <source>
        <dbReference type="Proteomes" id="UP000516028"/>
    </source>
</evidence>
<dbReference type="Proteomes" id="UP000516028">
    <property type="component" value="Chromosome"/>
</dbReference>
<dbReference type="AlphaFoldDB" id="A0A7H0GNB9"/>
<keyword evidence="1" id="KW-0812">Transmembrane</keyword>
<dbReference type="RefSeq" id="WP_187725325.1">
    <property type="nucleotide sequence ID" value="NZ_CP060783.1"/>
</dbReference>
<keyword evidence="1" id="KW-1133">Transmembrane helix</keyword>
<reference evidence="2 3" key="1">
    <citation type="submission" date="2020-08" db="EMBL/GenBank/DDBJ databases">
        <title>Genome sequence of Diaphorobacter aerolatus KACC 16536T.</title>
        <authorList>
            <person name="Hyun D.-W."/>
            <person name="Bae J.-W."/>
        </authorList>
    </citation>
    <scope>NUCLEOTIDE SEQUENCE [LARGE SCALE GENOMIC DNA]</scope>
    <source>
        <strain evidence="2 3">KACC 16536</strain>
    </source>
</reference>
<name>A0A7H0GNB9_9BURK</name>
<proteinExistence type="predicted"/>
<gene>
    <name evidence="2" type="ORF">H9K75_07675</name>
</gene>
<protein>
    <recommendedName>
        <fullName evidence="4">Peptidase M48</fullName>
    </recommendedName>
</protein>
<evidence type="ECO:0000313" key="2">
    <source>
        <dbReference type="EMBL" id="QNP49785.1"/>
    </source>
</evidence>
<dbReference type="EMBL" id="CP060783">
    <property type="protein sequence ID" value="QNP49785.1"/>
    <property type="molecule type" value="Genomic_DNA"/>
</dbReference>
<keyword evidence="3" id="KW-1185">Reference proteome</keyword>
<sequence>MEYADFVHLARRSEQQCAEDSRAYRRRVVWFAALGYLWVVGCAALAIGILAFCLPQLISGRFRFAWVMMTLTGFGLLWVSLQALWVRIEPPEGERISRDEAPELFKALERIQHKIKGPPIHEVYLNDEFNASVRQVPRWACSAGRAMS</sequence>
<evidence type="ECO:0000256" key="1">
    <source>
        <dbReference type="SAM" id="Phobius"/>
    </source>
</evidence>
<dbReference type="KEGG" id="daer:H9K75_07675"/>
<organism evidence="2 3">
    <name type="scientific">Diaphorobacter aerolatus</name>
    <dbReference type="NCBI Taxonomy" id="1288495"/>
    <lineage>
        <taxon>Bacteria</taxon>
        <taxon>Pseudomonadati</taxon>
        <taxon>Pseudomonadota</taxon>
        <taxon>Betaproteobacteria</taxon>
        <taxon>Burkholderiales</taxon>
        <taxon>Comamonadaceae</taxon>
        <taxon>Diaphorobacter</taxon>
    </lineage>
</organism>
<accession>A0A7H0GNB9</accession>